<dbReference type="InterPro" id="IPR011650">
    <property type="entry name" value="Peptidase_M20_dimer"/>
</dbReference>
<dbReference type="Pfam" id="PF07687">
    <property type="entry name" value="M20_dimer"/>
    <property type="match status" value="1"/>
</dbReference>
<dbReference type="RefSeq" id="WP_164347097.1">
    <property type="nucleotide sequence ID" value="NZ_JAAGLQ010000480.1"/>
</dbReference>
<evidence type="ECO:0000256" key="1">
    <source>
        <dbReference type="ARBA" id="ARBA00001947"/>
    </source>
</evidence>
<keyword evidence="4 7" id="KW-0378">Hydrolase</keyword>
<dbReference type="InterPro" id="IPR036264">
    <property type="entry name" value="Bact_exopeptidase_dim_dom"/>
</dbReference>
<dbReference type="FunFam" id="1.10.150.900:FF:000002">
    <property type="entry name" value="M20/M25/M40 family peptidase"/>
    <property type="match status" value="1"/>
</dbReference>
<dbReference type="PANTHER" id="PTHR43808:SF8">
    <property type="entry name" value="PEPTIDASE M20 DIMERISATION DOMAIN-CONTAINING PROTEIN"/>
    <property type="match status" value="1"/>
</dbReference>
<dbReference type="PANTHER" id="PTHR43808">
    <property type="entry name" value="ACETYLORNITHINE DEACETYLASE"/>
    <property type="match status" value="1"/>
</dbReference>
<dbReference type="PROSITE" id="PS00758">
    <property type="entry name" value="ARGE_DAPE_CPG2_1"/>
    <property type="match status" value="1"/>
</dbReference>
<dbReference type="Gene3D" id="1.10.150.900">
    <property type="match status" value="1"/>
</dbReference>
<comment type="similarity">
    <text evidence="2">Belongs to the peptidase M20A family.</text>
</comment>
<dbReference type="InterPro" id="IPR001261">
    <property type="entry name" value="ArgE/DapE_CS"/>
</dbReference>
<dbReference type="InterPro" id="IPR002933">
    <property type="entry name" value="Peptidase_M20"/>
</dbReference>
<dbReference type="GO" id="GO:0016787">
    <property type="term" value="F:hydrolase activity"/>
    <property type="evidence" value="ECO:0007669"/>
    <property type="project" value="UniProtKB-KW"/>
</dbReference>
<dbReference type="Gene3D" id="3.40.630.10">
    <property type="entry name" value="Zn peptidases"/>
    <property type="match status" value="1"/>
</dbReference>
<comment type="cofactor">
    <cofactor evidence="1">
        <name>Zn(2+)</name>
        <dbReference type="ChEBI" id="CHEBI:29105"/>
    </cofactor>
</comment>
<dbReference type="Proteomes" id="UP000471293">
    <property type="component" value="Unassembled WGS sequence"/>
</dbReference>
<dbReference type="SUPFAM" id="SSF53187">
    <property type="entry name" value="Zn-dependent exopeptidases"/>
    <property type="match status" value="1"/>
</dbReference>
<evidence type="ECO:0000256" key="3">
    <source>
        <dbReference type="ARBA" id="ARBA00022723"/>
    </source>
</evidence>
<keyword evidence="3" id="KW-0479">Metal-binding</keyword>
<dbReference type="SUPFAM" id="SSF55031">
    <property type="entry name" value="Bacterial exopeptidase dimerisation domain"/>
    <property type="match status" value="1"/>
</dbReference>
<dbReference type="FunFam" id="3.40.630.10:FF:000023">
    <property type="entry name" value="M20/M25/M40 family metallo-hydrolase"/>
    <property type="match status" value="1"/>
</dbReference>
<protein>
    <submittedName>
        <fullName evidence="7">M20/M25/M40 family metallo-hydrolase</fullName>
    </submittedName>
</protein>
<dbReference type="CDD" id="cd05675">
    <property type="entry name" value="M20_yscS_like"/>
    <property type="match status" value="1"/>
</dbReference>
<dbReference type="Gene3D" id="3.30.70.360">
    <property type="match status" value="1"/>
</dbReference>
<accession>A0A6N9U339</accession>
<proteinExistence type="inferred from homology"/>
<name>A0A6N9U339_STRHA</name>
<dbReference type="GO" id="GO:0046872">
    <property type="term" value="F:metal ion binding"/>
    <property type="evidence" value="ECO:0007669"/>
    <property type="project" value="UniProtKB-KW"/>
</dbReference>
<dbReference type="AlphaFoldDB" id="A0A6N9U339"/>
<evidence type="ECO:0000256" key="4">
    <source>
        <dbReference type="ARBA" id="ARBA00022801"/>
    </source>
</evidence>
<sequence>MAEATIPSGPVDDRALDESVTFTSELIRIDTTNSGDGSCRERPAAEYVAERLAGAGLEPLLLERTPGRTNVVARIPGTDPSADALLVHGHLDVVPADPAEWSVHPFSGEVRDGVVWGRGAVDMKNMDAMVLAVVRAWVRAGVRPRRDIVVAYTADEEASAADGSGFLADRHPGLFEGCTEGISESGAFTFHAGPGMSLYPIAAGERGTAWLKLTAEGKAGHGSKVNKANAVSALAAAVARVGAYEWPVRLTPTVRAALVEIAALHHIQADLDAPGFDVDELLGKLGPAADLVAATVRNSANPTMLDAGYKVNVIPGRATAHIDGRMVPGGEEEFHETLDRLTGPGVHWEFDHREIPLQAPLDSPTYARMCAAVELFDPGAHAVPYCMSGGTDAKQFSRLGITGYGFSPLKLPVGFDYQALFHGVDERVPVDALHFGVRVLDHFLRTA</sequence>
<reference evidence="7 8" key="1">
    <citation type="submission" date="2020-01" db="EMBL/GenBank/DDBJ databases">
        <title>Insect and environment-associated Actinomycetes.</title>
        <authorList>
            <person name="Currrie C."/>
            <person name="Chevrette M."/>
            <person name="Carlson C."/>
            <person name="Stubbendieck R."/>
            <person name="Wendt-Pienkowski E."/>
        </authorList>
    </citation>
    <scope>NUCLEOTIDE SEQUENCE [LARGE SCALE GENOMIC DNA]</scope>
    <source>
        <strain evidence="7 8">SID11342</strain>
    </source>
</reference>
<evidence type="ECO:0000259" key="6">
    <source>
        <dbReference type="Pfam" id="PF07687"/>
    </source>
</evidence>
<gene>
    <name evidence="7" type="ORF">G3I29_22340</name>
</gene>
<comment type="caution">
    <text evidence="7">The sequence shown here is derived from an EMBL/GenBank/DDBJ whole genome shotgun (WGS) entry which is preliminary data.</text>
</comment>
<evidence type="ECO:0000256" key="5">
    <source>
        <dbReference type="ARBA" id="ARBA00022833"/>
    </source>
</evidence>
<dbReference type="EMBL" id="JAAGLQ010000480">
    <property type="protein sequence ID" value="NEA18200.1"/>
    <property type="molecule type" value="Genomic_DNA"/>
</dbReference>
<dbReference type="InterPro" id="IPR050072">
    <property type="entry name" value="Peptidase_M20A"/>
</dbReference>
<dbReference type="NCBIfam" id="NF005913">
    <property type="entry name" value="PRK07906.1"/>
    <property type="match status" value="1"/>
</dbReference>
<evidence type="ECO:0000256" key="2">
    <source>
        <dbReference type="ARBA" id="ARBA00006247"/>
    </source>
</evidence>
<evidence type="ECO:0000313" key="8">
    <source>
        <dbReference type="Proteomes" id="UP000471293"/>
    </source>
</evidence>
<feature type="domain" description="Peptidase M20 dimerisation" evidence="6">
    <location>
        <begin position="204"/>
        <end position="333"/>
    </location>
</feature>
<keyword evidence="5" id="KW-0862">Zinc</keyword>
<evidence type="ECO:0000313" key="7">
    <source>
        <dbReference type="EMBL" id="NEA18200.1"/>
    </source>
</evidence>
<dbReference type="Pfam" id="PF01546">
    <property type="entry name" value="Peptidase_M20"/>
    <property type="match status" value="1"/>
</dbReference>
<organism evidence="7 8">
    <name type="scientific">Streptomyces halstedii</name>
    <dbReference type="NCBI Taxonomy" id="1944"/>
    <lineage>
        <taxon>Bacteria</taxon>
        <taxon>Bacillati</taxon>
        <taxon>Actinomycetota</taxon>
        <taxon>Actinomycetes</taxon>
        <taxon>Kitasatosporales</taxon>
        <taxon>Streptomycetaceae</taxon>
        <taxon>Streptomyces</taxon>
    </lineage>
</organism>